<keyword evidence="1" id="KW-0802">TPR repeat</keyword>
<dbReference type="InterPro" id="IPR011990">
    <property type="entry name" value="TPR-like_helical_dom_sf"/>
</dbReference>
<accession>A0AAN8N354</accession>
<evidence type="ECO:0000313" key="3">
    <source>
        <dbReference type="EMBL" id="KAK6502327.1"/>
    </source>
</evidence>
<dbReference type="AlphaFoldDB" id="A0AAN8N354"/>
<evidence type="ECO:0000313" key="4">
    <source>
        <dbReference type="Proteomes" id="UP001307849"/>
    </source>
</evidence>
<dbReference type="Gene3D" id="1.25.40.10">
    <property type="entry name" value="Tetratricopeptide repeat domain"/>
    <property type="match status" value="1"/>
</dbReference>
<feature type="compositionally biased region" description="Pro residues" evidence="2">
    <location>
        <begin position="114"/>
        <end position="132"/>
    </location>
</feature>
<comment type="caution">
    <text evidence="3">The sequence shown here is derived from an EMBL/GenBank/DDBJ whole genome shotgun (WGS) entry which is preliminary data.</text>
</comment>
<reference evidence="3 4" key="1">
    <citation type="submission" date="2019-10" db="EMBL/GenBank/DDBJ databases">
        <authorList>
            <person name="Palmer J.M."/>
        </authorList>
    </citation>
    <scope>NUCLEOTIDE SEQUENCE [LARGE SCALE GENOMIC DNA]</scope>
    <source>
        <strain evidence="3 4">TWF506</strain>
    </source>
</reference>
<protein>
    <submittedName>
        <fullName evidence="3">Uncharacterized protein</fullName>
    </submittedName>
</protein>
<dbReference type="InterPro" id="IPR019734">
    <property type="entry name" value="TPR_rpt"/>
</dbReference>
<dbReference type="PROSITE" id="PS50005">
    <property type="entry name" value="TPR"/>
    <property type="match status" value="1"/>
</dbReference>
<proteinExistence type="predicted"/>
<feature type="repeat" description="TPR" evidence="1">
    <location>
        <begin position="328"/>
        <end position="361"/>
    </location>
</feature>
<dbReference type="SUPFAM" id="SSF48452">
    <property type="entry name" value="TPR-like"/>
    <property type="match status" value="1"/>
</dbReference>
<dbReference type="EMBL" id="JAVHJM010000011">
    <property type="protein sequence ID" value="KAK6502327.1"/>
    <property type="molecule type" value="Genomic_DNA"/>
</dbReference>
<keyword evidence="4" id="KW-1185">Reference proteome</keyword>
<gene>
    <name evidence="3" type="ORF">TWF506_002908</name>
</gene>
<organism evidence="3 4">
    <name type="scientific">Arthrobotrys conoides</name>
    <dbReference type="NCBI Taxonomy" id="74498"/>
    <lineage>
        <taxon>Eukaryota</taxon>
        <taxon>Fungi</taxon>
        <taxon>Dikarya</taxon>
        <taxon>Ascomycota</taxon>
        <taxon>Pezizomycotina</taxon>
        <taxon>Orbiliomycetes</taxon>
        <taxon>Orbiliales</taxon>
        <taxon>Orbiliaceae</taxon>
        <taxon>Arthrobotrys</taxon>
    </lineage>
</organism>
<name>A0AAN8N354_9PEZI</name>
<sequence>MNAWSFMLFSPPGPATATAAAVGMTRGTAGFLRSRWGTAAAVLTRPRIPTTTTTTTNNLTSTARSRRTIATSTDYTANIRLYGSLQSGSSSLRQRSIPLPRVVASRRHVFSLGTPPPRAENDPSPGPLPLPDFGPDEPKRKVLYSYVEERARKAPPPDPVKGTWQWYRWKIFTISGPEYAEKTPWTWLKWHFIGSGKVVIFVGFTLVNLYLFYWGWATWSIERESPTPKIFTEWARTCMQIMHYYTHWYPDLPIAALWGRDALTSLEKQMEKTGGWDKCSPEWQKYYANLLFKVAGLCQQVAKDEDAYISYRRMVALDAGLVDATRRSRSYLGMGTAATAMGNIEEGIELFQQAVKFALEATPESERPPLDITKPVLPDPKNRVAPSLDLIEAVQAVGVQYARLEKPAESLPIFLSLLRTLQALPEEQRDICREGYVMAYVGEVIWALDKKQDGLKWTKKALLEAEKGWDTRNSCKECAIYAVANAITMTRELGVVKGKTREDLDTEISALRGRQNWLNKLSRRGKD</sequence>
<dbReference type="Proteomes" id="UP001307849">
    <property type="component" value="Unassembled WGS sequence"/>
</dbReference>
<evidence type="ECO:0000256" key="1">
    <source>
        <dbReference type="PROSITE-ProRule" id="PRU00339"/>
    </source>
</evidence>
<feature type="region of interest" description="Disordered" evidence="2">
    <location>
        <begin position="111"/>
        <end position="134"/>
    </location>
</feature>
<evidence type="ECO:0000256" key="2">
    <source>
        <dbReference type="SAM" id="MobiDB-lite"/>
    </source>
</evidence>